<sequence>MDMEKTRDDAETSEQRPPYTTWWPSDVIEKIGSVSLDSKGETLSTRETNNYTEHVELSSQTASQILWSTGMLSEPIPNGFYSVIPLFDIYYESFVHDESMSHGLDYGCDCAIGYSEQLMKGIGYWGYYLFLGAEILLSLKTETSNEFFSLCLSFNGAILKEKRLKELFDDIPTLDELDALGVEGFRADIILVDTEKDRKLSMLKQLIVALVKGLNSNPAAMIKKIAGLVSDVYKQPNLELSPAKAALEETSHAFVNRGVQMLGQIKHGSCRPRAILFKVLADAVGLESTLMVGLPNDGAVECIDSYKHMSVIVVLNSVELLVDLMRFPGQLIPRSTKAIYMTHISAAGESDSAENDSCDSPLEPNSPLYGFSERVDPDSTEKDEGFQYQRRLEASSNVAGPSLRSMMLRSSTSLDRKLSPEHPSLRARGRSMLSGDRKSFRDYEDIATSRSEGASTSETRRIRRRSISITPEIGDDIVRAVRAMNETLKQNRLLGEQGDDRSFLYSSNDGNIGSDHQKNVRSCILVTLDCNNTLHHLSIEIWILG</sequence>
<feature type="compositionally biased region" description="Basic and acidic residues" evidence="1">
    <location>
        <begin position="1"/>
        <end position="14"/>
    </location>
</feature>
<proteinExistence type="predicted"/>
<feature type="domain" description="EDR1/CTR1/ARMC3-like peptidase-like" evidence="2">
    <location>
        <begin position="165"/>
        <end position="332"/>
    </location>
</feature>
<accession>A0A4S4EJN8</accession>
<feature type="region of interest" description="Disordered" evidence="1">
    <location>
        <begin position="409"/>
        <end position="437"/>
    </location>
</feature>
<dbReference type="Proteomes" id="UP000306102">
    <property type="component" value="Unassembled WGS sequence"/>
</dbReference>
<dbReference type="Pfam" id="PF14381">
    <property type="entry name" value="EDR1_CTR1_ARMC3_pept"/>
    <property type="match status" value="1"/>
</dbReference>
<evidence type="ECO:0000256" key="1">
    <source>
        <dbReference type="SAM" id="MobiDB-lite"/>
    </source>
</evidence>
<dbReference type="InterPro" id="IPR055164">
    <property type="entry name" value="EDR1/CTR1/ARMC3-like_pept-like"/>
</dbReference>
<evidence type="ECO:0000313" key="4">
    <source>
        <dbReference type="Proteomes" id="UP000306102"/>
    </source>
</evidence>
<keyword evidence="4" id="KW-1185">Reference proteome</keyword>
<dbReference type="AlphaFoldDB" id="A0A4S4EJN8"/>
<organism evidence="3 4">
    <name type="scientific">Camellia sinensis var. sinensis</name>
    <name type="common">China tea</name>
    <dbReference type="NCBI Taxonomy" id="542762"/>
    <lineage>
        <taxon>Eukaryota</taxon>
        <taxon>Viridiplantae</taxon>
        <taxon>Streptophyta</taxon>
        <taxon>Embryophyta</taxon>
        <taxon>Tracheophyta</taxon>
        <taxon>Spermatophyta</taxon>
        <taxon>Magnoliopsida</taxon>
        <taxon>eudicotyledons</taxon>
        <taxon>Gunneridae</taxon>
        <taxon>Pentapetalae</taxon>
        <taxon>asterids</taxon>
        <taxon>Ericales</taxon>
        <taxon>Theaceae</taxon>
        <taxon>Camellia</taxon>
    </lineage>
</organism>
<feature type="region of interest" description="Disordered" evidence="1">
    <location>
        <begin position="350"/>
        <end position="394"/>
    </location>
</feature>
<dbReference type="STRING" id="542762.A0A4S4EJN8"/>
<name>A0A4S4EJN8_CAMSN</name>
<evidence type="ECO:0000313" key="3">
    <source>
        <dbReference type="EMBL" id="THG16274.1"/>
    </source>
</evidence>
<comment type="caution">
    <text evidence="3">The sequence shown here is derived from an EMBL/GenBank/DDBJ whole genome shotgun (WGS) entry which is preliminary data.</text>
</comment>
<gene>
    <name evidence="3" type="ORF">TEA_023831</name>
</gene>
<feature type="compositionally biased region" description="Basic and acidic residues" evidence="1">
    <location>
        <begin position="373"/>
        <end position="393"/>
    </location>
</feature>
<reference evidence="3 4" key="1">
    <citation type="journal article" date="2018" name="Proc. Natl. Acad. Sci. U.S.A.">
        <title>Draft genome sequence of Camellia sinensis var. sinensis provides insights into the evolution of the tea genome and tea quality.</title>
        <authorList>
            <person name="Wei C."/>
            <person name="Yang H."/>
            <person name="Wang S."/>
            <person name="Zhao J."/>
            <person name="Liu C."/>
            <person name="Gao L."/>
            <person name="Xia E."/>
            <person name="Lu Y."/>
            <person name="Tai Y."/>
            <person name="She G."/>
            <person name="Sun J."/>
            <person name="Cao H."/>
            <person name="Tong W."/>
            <person name="Gao Q."/>
            <person name="Li Y."/>
            <person name="Deng W."/>
            <person name="Jiang X."/>
            <person name="Wang W."/>
            <person name="Chen Q."/>
            <person name="Zhang S."/>
            <person name="Li H."/>
            <person name="Wu J."/>
            <person name="Wang P."/>
            <person name="Li P."/>
            <person name="Shi C."/>
            <person name="Zheng F."/>
            <person name="Jian J."/>
            <person name="Huang B."/>
            <person name="Shan D."/>
            <person name="Shi M."/>
            <person name="Fang C."/>
            <person name="Yue Y."/>
            <person name="Li F."/>
            <person name="Li D."/>
            <person name="Wei S."/>
            <person name="Han B."/>
            <person name="Jiang C."/>
            <person name="Yin Y."/>
            <person name="Xia T."/>
            <person name="Zhang Z."/>
            <person name="Bennetzen J.L."/>
            <person name="Zhao S."/>
            <person name="Wan X."/>
        </authorList>
    </citation>
    <scope>NUCLEOTIDE SEQUENCE [LARGE SCALE GENOMIC DNA]</scope>
    <source>
        <strain evidence="4">cv. Shuchazao</strain>
        <tissue evidence="3">Leaf</tissue>
    </source>
</reference>
<dbReference type="EMBL" id="SDRB02004154">
    <property type="protein sequence ID" value="THG16274.1"/>
    <property type="molecule type" value="Genomic_DNA"/>
</dbReference>
<protein>
    <recommendedName>
        <fullName evidence="2">EDR1/CTR1/ARMC3-like peptidase-like domain-containing protein</fullName>
    </recommendedName>
</protein>
<evidence type="ECO:0000259" key="2">
    <source>
        <dbReference type="Pfam" id="PF14381"/>
    </source>
</evidence>
<feature type="compositionally biased region" description="Basic and acidic residues" evidence="1">
    <location>
        <begin position="414"/>
        <end position="424"/>
    </location>
</feature>
<feature type="region of interest" description="Disordered" evidence="1">
    <location>
        <begin position="1"/>
        <end position="20"/>
    </location>
</feature>